<dbReference type="CDD" id="cd06333">
    <property type="entry name" value="PBP1_ABC_RPA1789-like"/>
    <property type="match status" value="1"/>
</dbReference>
<comment type="similarity">
    <text evidence="1">Belongs to the leucine-binding protein family.</text>
</comment>
<gene>
    <name evidence="5" type="ORF">BKK80_30780</name>
</gene>
<evidence type="ECO:0000313" key="5">
    <source>
        <dbReference type="EMBL" id="AOZ10045.1"/>
    </source>
</evidence>
<organism evidence="5 6">
    <name type="scientific">Cupriavidus malaysiensis</name>
    <dbReference type="NCBI Taxonomy" id="367825"/>
    <lineage>
        <taxon>Bacteria</taxon>
        <taxon>Pseudomonadati</taxon>
        <taxon>Pseudomonadota</taxon>
        <taxon>Betaproteobacteria</taxon>
        <taxon>Burkholderiales</taxon>
        <taxon>Burkholderiaceae</taxon>
        <taxon>Cupriavidus</taxon>
    </lineage>
</organism>
<proteinExistence type="inferred from homology"/>
<dbReference type="Gene3D" id="3.40.50.2300">
    <property type="match status" value="2"/>
</dbReference>
<feature type="chain" id="PRO_5046923393" evidence="3">
    <location>
        <begin position="24"/>
        <end position="383"/>
    </location>
</feature>
<protein>
    <submittedName>
        <fullName evidence="5">Branched-chain amino acid ABC transporter substrate-binding protein</fullName>
    </submittedName>
</protein>
<dbReference type="PANTHER" id="PTHR30483">
    <property type="entry name" value="LEUCINE-SPECIFIC-BINDING PROTEIN"/>
    <property type="match status" value="1"/>
</dbReference>
<reference evidence="5 6" key="1">
    <citation type="submission" date="2016-10" db="EMBL/GenBank/DDBJ databases">
        <title>Complete genome sequences of three Cupriavidus strains isolated from various Malaysian environments.</title>
        <authorList>
            <person name="Abdullah A.A.-A."/>
            <person name="Shafie N.A.H."/>
            <person name="Lau N.S."/>
        </authorList>
    </citation>
    <scope>NUCLEOTIDE SEQUENCE [LARGE SCALE GENOMIC DNA]</scope>
    <source>
        <strain evidence="5 6">USMAA1020</strain>
    </source>
</reference>
<dbReference type="EMBL" id="CP017755">
    <property type="protein sequence ID" value="AOZ10045.1"/>
    <property type="molecule type" value="Genomic_DNA"/>
</dbReference>
<evidence type="ECO:0000256" key="1">
    <source>
        <dbReference type="ARBA" id="ARBA00010062"/>
    </source>
</evidence>
<feature type="signal peptide" evidence="3">
    <location>
        <begin position="1"/>
        <end position="23"/>
    </location>
</feature>
<dbReference type="InterPro" id="IPR051010">
    <property type="entry name" value="BCAA_transport"/>
</dbReference>
<keyword evidence="2 3" id="KW-0732">Signal</keyword>
<keyword evidence="6" id="KW-1185">Reference proteome</keyword>
<dbReference type="InterPro" id="IPR028082">
    <property type="entry name" value="Peripla_BP_I"/>
</dbReference>
<dbReference type="Pfam" id="PF13458">
    <property type="entry name" value="Peripla_BP_6"/>
    <property type="match status" value="1"/>
</dbReference>
<accession>A0ABN4TY46</accession>
<name>A0ABN4TY46_9BURK</name>
<dbReference type="PANTHER" id="PTHR30483:SF38">
    <property type="entry name" value="BLR7848 PROTEIN"/>
    <property type="match status" value="1"/>
</dbReference>
<evidence type="ECO:0000313" key="6">
    <source>
        <dbReference type="Proteomes" id="UP000177515"/>
    </source>
</evidence>
<dbReference type="InterPro" id="IPR028081">
    <property type="entry name" value="Leu-bd"/>
</dbReference>
<evidence type="ECO:0000256" key="3">
    <source>
        <dbReference type="SAM" id="SignalP"/>
    </source>
</evidence>
<dbReference type="SUPFAM" id="SSF53822">
    <property type="entry name" value="Periplasmic binding protein-like I"/>
    <property type="match status" value="1"/>
</dbReference>
<dbReference type="RefSeq" id="WP_071038753.1">
    <property type="nucleotide sequence ID" value="NZ_CP017755.1"/>
</dbReference>
<feature type="domain" description="Leucine-binding protein" evidence="4">
    <location>
        <begin position="25"/>
        <end position="377"/>
    </location>
</feature>
<evidence type="ECO:0000256" key="2">
    <source>
        <dbReference type="ARBA" id="ARBA00022729"/>
    </source>
</evidence>
<sequence>MVRSHPLGWLLALAGLCSPAAWADVQVGVTLSLTGPAASLGIPARQAVDMLPREVGGEAIRYTVLDDASDPAFSVRNFRRLADEQQVDVVLGSSSTPATLPLAAVAAEKGVPLLSLAASAKIVQPMDATRRWVFKVIQNEALMMQATLARMQRDGVRTLAFVGFGDAYGEAWLGELRAQLPPAGIRLVAEERYAKTDASVVAQALKVMAAKPDAVFIAASGTPGALPQKTLAERGFRGKVYQTYGIANRDFLRVAGKDAEGAIFAVGPVLVAGQLAGANPVRPVAADFVQRYEAAHGKQSVSVFAANVWDAGIVLRQALGKALATARPGSPAFRAALRDALETTRDVVTTQGVCTMSATDHSGYDRRAVAMVQIQGGDWKIVD</sequence>
<evidence type="ECO:0000259" key="4">
    <source>
        <dbReference type="Pfam" id="PF13458"/>
    </source>
</evidence>
<dbReference type="Proteomes" id="UP000177515">
    <property type="component" value="Chromosome 2"/>
</dbReference>